<dbReference type="STRING" id="13249.T1IET5"/>
<evidence type="ECO:0000313" key="6">
    <source>
        <dbReference type="EnsemblMetazoa" id="RPRC014804-PA"/>
    </source>
</evidence>
<keyword evidence="4" id="KW-0964">Secreted</keyword>
<evidence type="ECO:0000256" key="3">
    <source>
        <dbReference type="ARBA" id="ARBA00022473"/>
    </source>
</evidence>
<organism evidence="6 7">
    <name type="scientific">Rhodnius prolixus</name>
    <name type="common">Triatomid bug</name>
    <dbReference type="NCBI Taxonomy" id="13249"/>
    <lineage>
        <taxon>Eukaryota</taxon>
        <taxon>Metazoa</taxon>
        <taxon>Ecdysozoa</taxon>
        <taxon>Arthropoda</taxon>
        <taxon>Hexapoda</taxon>
        <taxon>Insecta</taxon>
        <taxon>Pterygota</taxon>
        <taxon>Neoptera</taxon>
        <taxon>Paraneoptera</taxon>
        <taxon>Hemiptera</taxon>
        <taxon>Heteroptera</taxon>
        <taxon>Panheteroptera</taxon>
        <taxon>Cimicomorpha</taxon>
        <taxon>Reduviidae</taxon>
        <taxon>Triatominae</taxon>
        <taxon>Rhodnius</taxon>
    </lineage>
</organism>
<dbReference type="HOGENOM" id="CLU_1361939_0_0_1"/>
<name>T1IET5_RHOPR</name>
<dbReference type="Gene3D" id="1.10.287.520">
    <property type="entry name" value="Helix hairpin bin"/>
    <property type="match status" value="1"/>
</dbReference>
<protein>
    <submittedName>
        <fullName evidence="6">Uncharacterized protein</fullName>
    </submittedName>
</protein>
<evidence type="ECO:0000313" key="7">
    <source>
        <dbReference type="Proteomes" id="UP000015103"/>
    </source>
</evidence>
<evidence type="ECO:0000256" key="5">
    <source>
        <dbReference type="ARBA" id="ARBA00022729"/>
    </source>
</evidence>
<evidence type="ECO:0000256" key="1">
    <source>
        <dbReference type="ARBA" id="ARBA00004613"/>
    </source>
</evidence>
<dbReference type="GO" id="GO:0005615">
    <property type="term" value="C:extracellular space"/>
    <property type="evidence" value="ECO:0007669"/>
    <property type="project" value="TreeGrafter"/>
</dbReference>
<dbReference type="Proteomes" id="UP000015103">
    <property type="component" value="Unassembled WGS sequence"/>
</dbReference>
<dbReference type="AlphaFoldDB" id="T1IET5"/>
<dbReference type="InterPro" id="IPR029034">
    <property type="entry name" value="Cystine-knot_cytokine"/>
</dbReference>
<dbReference type="InParanoid" id="T1IET5"/>
<dbReference type="eggNOG" id="KOG4485">
    <property type="taxonomic scope" value="Eukaryota"/>
</dbReference>
<sequence length="201" mass="22576">MRKSRTEPGQMELLLMMTWSVATVLGGGGMSPEGRGLRPNPAASQVELMEPQDPSTEPRPQDLNSTILAAKLGPALDLEYSSLTKPVNDIVTQHFPFRRTRKGRLVPIGSMPKHVKDVELGYVRLSDGSKLKTRVPSKLRRKLRQLLWALTACPVGHRWRDLGPRFWPSLRYNLQHLGRGSHYNPVSHLPKSHLLVLDGKI</sequence>
<dbReference type="GO" id="GO:0030514">
    <property type="term" value="P:negative regulation of BMP signaling pathway"/>
    <property type="evidence" value="ECO:0007669"/>
    <property type="project" value="InterPro"/>
</dbReference>
<dbReference type="InterPro" id="IPR008717">
    <property type="entry name" value="Noggin"/>
</dbReference>
<comment type="subcellular location">
    <subcellularLocation>
        <location evidence="1">Secreted</location>
    </subcellularLocation>
</comment>
<keyword evidence="3" id="KW-0217">Developmental protein</keyword>
<dbReference type="EMBL" id="ACPB03014919">
    <property type="status" value="NOT_ANNOTATED_CDS"/>
    <property type="molecule type" value="Genomic_DNA"/>
</dbReference>
<evidence type="ECO:0000256" key="2">
    <source>
        <dbReference type="ARBA" id="ARBA00007480"/>
    </source>
</evidence>
<dbReference type="EMBL" id="ACPB03014918">
    <property type="status" value="NOT_ANNOTATED_CDS"/>
    <property type="molecule type" value="Genomic_DNA"/>
</dbReference>
<dbReference type="Gene3D" id="2.10.90.10">
    <property type="entry name" value="Cystine-knot cytokines"/>
    <property type="match status" value="1"/>
</dbReference>
<dbReference type="PANTHER" id="PTHR10494">
    <property type="entry name" value="BONE MORPHOGENETIC PROTEIN INHIBITOR, NOGGIN"/>
    <property type="match status" value="1"/>
</dbReference>
<dbReference type="SUPFAM" id="SSF57501">
    <property type="entry name" value="Cystine-knot cytokines"/>
    <property type="match status" value="1"/>
</dbReference>
<dbReference type="VEuPathDB" id="VectorBase:RPRC014804"/>
<proteinExistence type="inferred from homology"/>
<reference evidence="6" key="1">
    <citation type="submission" date="2015-05" db="UniProtKB">
        <authorList>
            <consortium name="EnsemblMetazoa"/>
        </authorList>
    </citation>
    <scope>IDENTIFICATION</scope>
</reference>
<accession>T1IET5</accession>
<keyword evidence="7" id="KW-1185">Reference proteome</keyword>
<keyword evidence="5" id="KW-0732">Signal</keyword>
<dbReference type="Pfam" id="PF05806">
    <property type="entry name" value="Noggin"/>
    <property type="match status" value="1"/>
</dbReference>
<dbReference type="GO" id="GO:0009953">
    <property type="term" value="P:dorsal/ventral pattern formation"/>
    <property type="evidence" value="ECO:0007669"/>
    <property type="project" value="TreeGrafter"/>
</dbReference>
<dbReference type="GO" id="GO:0045596">
    <property type="term" value="P:negative regulation of cell differentiation"/>
    <property type="evidence" value="ECO:0007669"/>
    <property type="project" value="InterPro"/>
</dbReference>
<dbReference type="EnsemblMetazoa" id="RPRC014804-RA">
    <property type="protein sequence ID" value="RPRC014804-PA"/>
    <property type="gene ID" value="RPRC014804"/>
</dbReference>
<dbReference type="PANTHER" id="PTHR10494:SF6">
    <property type="entry name" value="NOGGIN"/>
    <property type="match status" value="1"/>
</dbReference>
<evidence type="ECO:0000256" key="4">
    <source>
        <dbReference type="ARBA" id="ARBA00022525"/>
    </source>
</evidence>
<dbReference type="SMR" id="T1IET5"/>
<comment type="similarity">
    <text evidence="2">Belongs to the noggin family.</text>
</comment>